<dbReference type="OrthoDB" id="9889948at2"/>
<dbReference type="Proteomes" id="UP000189674">
    <property type="component" value="Chromosome"/>
</dbReference>
<proteinExistence type="predicted"/>
<dbReference type="KEGG" id="alus:STSP2_02249"/>
<evidence type="ECO:0000313" key="2">
    <source>
        <dbReference type="Proteomes" id="UP000189674"/>
    </source>
</evidence>
<protein>
    <submittedName>
        <fullName evidence="1">Uncharacterized protein</fullName>
    </submittedName>
</protein>
<sequence length="99" mass="11330">MDVLKALYEFFPTAVYTGKCLVFVSDEWRVELTKHTNTDYSNINCSLPMVRVKIYKKALNGEFAPGHYEDFQLDSVGELANQIERYIQFAIGGSLRENA</sequence>
<evidence type="ECO:0000313" key="1">
    <source>
        <dbReference type="EMBL" id="AQT69064.1"/>
    </source>
</evidence>
<keyword evidence="2" id="KW-1185">Reference proteome</keyword>
<accession>A0A1U9NMV0</accession>
<reference evidence="2" key="1">
    <citation type="submission" date="2017-02" db="EMBL/GenBank/DDBJ databases">
        <title>Comparative genomics and description of representatives of a novel lineage of planctomycetes thriving in anoxic sediments.</title>
        <authorList>
            <person name="Spring S."/>
            <person name="Bunk B."/>
            <person name="Sproer C."/>
        </authorList>
    </citation>
    <scope>NUCLEOTIDE SEQUENCE [LARGE SCALE GENOMIC DNA]</scope>
    <source>
        <strain evidence="2">ST-NAGAB-D1</strain>
    </source>
</reference>
<dbReference type="AlphaFoldDB" id="A0A1U9NMV0"/>
<organism evidence="1 2">
    <name type="scientific">Anaerohalosphaera lusitana</name>
    <dbReference type="NCBI Taxonomy" id="1936003"/>
    <lineage>
        <taxon>Bacteria</taxon>
        <taxon>Pseudomonadati</taxon>
        <taxon>Planctomycetota</taxon>
        <taxon>Phycisphaerae</taxon>
        <taxon>Sedimentisphaerales</taxon>
        <taxon>Anaerohalosphaeraceae</taxon>
        <taxon>Anaerohalosphaera</taxon>
    </lineage>
</organism>
<dbReference type="EMBL" id="CP019791">
    <property type="protein sequence ID" value="AQT69064.1"/>
    <property type="molecule type" value="Genomic_DNA"/>
</dbReference>
<name>A0A1U9NMV0_9BACT</name>
<dbReference type="STRING" id="1936003.STSP2_02249"/>
<dbReference type="RefSeq" id="WP_146662580.1">
    <property type="nucleotide sequence ID" value="NZ_CP019791.1"/>
</dbReference>
<gene>
    <name evidence="1" type="ORF">STSP2_02249</name>
</gene>